<dbReference type="NCBIfam" id="TIGR00778">
    <property type="entry name" value="ahpD_dom"/>
    <property type="match status" value="1"/>
</dbReference>
<organism evidence="3">
    <name type="scientific">freshwater metagenome</name>
    <dbReference type="NCBI Taxonomy" id="449393"/>
    <lineage>
        <taxon>unclassified sequences</taxon>
        <taxon>metagenomes</taxon>
        <taxon>ecological metagenomes</taxon>
    </lineage>
</organism>
<sequence length="122" mass="12813">MSEHTHDHGRDLLKQLAGEGRELRALIPGVYDGFGELHKAAFADGEIDKKTKELIALAVSIAVRCDGCIASHARGASIHNATEAEVAETIGVAIAMSGGPGTVYGPRALAAFRSFARKSDSQ</sequence>
<protein>
    <submittedName>
        <fullName evidence="3">Unannotated protein</fullName>
    </submittedName>
</protein>
<dbReference type="GO" id="GO:0051920">
    <property type="term" value="F:peroxiredoxin activity"/>
    <property type="evidence" value="ECO:0007669"/>
    <property type="project" value="InterPro"/>
</dbReference>
<evidence type="ECO:0000313" key="3">
    <source>
        <dbReference type="EMBL" id="CAB4564578.1"/>
    </source>
</evidence>
<dbReference type="SUPFAM" id="SSF69118">
    <property type="entry name" value="AhpD-like"/>
    <property type="match status" value="1"/>
</dbReference>
<dbReference type="AlphaFoldDB" id="A0A6J6DU08"/>
<dbReference type="EMBL" id="CAEZTC010000133">
    <property type="protein sequence ID" value="CAB4564578.1"/>
    <property type="molecule type" value="Genomic_DNA"/>
</dbReference>
<dbReference type="Pfam" id="PF02627">
    <property type="entry name" value="CMD"/>
    <property type="match status" value="1"/>
</dbReference>
<dbReference type="InterPro" id="IPR029032">
    <property type="entry name" value="AhpD-like"/>
</dbReference>
<dbReference type="InterPro" id="IPR004675">
    <property type="entry name" value="AhpD_core"/>
</dbReference>
<dbReference type="EMBL" id="CAEZWE010000009">
    <property type="protein sequence ID" value="CAB4645235.1"/>
    <property type="molecule type" value="Genomic_DNA"/>
</dbReference>
<evidence type="ECO:0000259" key="1">
    <source>
        <dbReference type="Pfam" id="PF02627"/>
    </source>
</evidence>
<dbReference type="EMBL" id="CAEZTQ010000004">
    <property type="protein sequence ID" value="CAB4563295.1"/>
    <property type="molecule type" value="Genomic_DNA"/>
</dbReference>
<dbReference type="InterPro" id="IPR003779">
    <property type="entry name" value="CMD-like"/>
</dbReference>
<dbReference type="Gene3D" id="1.20.1290.10">
    <property type="entry name" value="AhpD-like"/>
    <property type="match status" value="1"/>
</dbReference>
<feature type="domain" description="Carboxymuconolactone decarboxylase-like" evidence="1">
    <location>
        <begin position="28"/>
        <end position="104"/>
    </location>
</feature>
<dbReference type="PANTHER" id="PTHR33930:SF2">
    <property type="entry name" value="BLR3452 PROTEIN"/>
    <property type="match status" value="1"/>
</dbReference>
<evidence type="ECO:0000313" key="4">
    <source>
        <dbReference type="EMBL" id="CAB4645235.1"/>
    </source>
</evidence>
<gene>
    <name evidence="3" type="ORF">UFOPK1572_01037</name>
    <name evidence="2" type="ORF">UFOPK1704_00059</name>
    <name evidence="4" type="ORF">UFOPK2169_00402</name>
</gene>
<accession>A0A6J6DU08</accession>
<evidence type="ECO:0000313" key="2">
    <source>
        <dbReference type="EMBL" id="CAB4563295.1"/>
    </source>
</evidence>
<dbReference type="PANTHER" id="PTHR33930">
    <property type="entry name" value="ALKYL HYDROPEROXIDE REDUCTASE AHPD"/>
    <property type="match status" value="1"/>
</dbReference>
<proteinExistence type="predicted"/>
<reference evidence="3" key="1">
    <citation type="submission" date="2020-05" db="EMBL/GenBank/DDBJ databases">
        <authorList>
            <person name="Chiriac C."/>
            <person name="Salcher M."/>
            <person name="Ghai R."/>
            <person name="Kavagutti S V."/>
        </authorList>
    </citation>
    <scope>NUCLEOTIDE SEQUENCE</scope>
</reference>
<name>A0A6J6DU08_9ZZZZ</name>